<dbReference type="Pfam" id="PF02518">
    <property type="entry name" value="HATPase_c"/>
    <property type="match status" value="1"/>
</dbReference>
<dbReference type="PANTHER" id="PTHR45866">
    <property type="entry name" value="DNA GYRASE/TOPOISOMERASE SUBUNIT B"/>
    <property type="match status" value="1"/>
</dbReference>
<dbReference type="PROSITE" id="PS50880">
    <property type="entry name" value="TOPRIM"/>
    <property type="match status" value="1"/>
</dbReference>
<dbReference type="SUPFAM" id="SSF54211">
    <property type="entry name" value="Ribosomal protein S5 domain 2-like"/>
    <property type="match status" value="1"/>
</dbReference>
<protein>
    <recommendedName>
        <fullName evidence="4">DNA topoisomerase (ATP-hydrolyzing)</fullName>
        <ecNumber evidence="4">5.6.2.2</ecNumber>
    </recommendedName>
</protein>
<dbReference type="InterPro" id="IPR001241">
    <property type="entry name" value="Topo_IIA"/>
</dbReference>
<dbReference type="SUPFAM" id="SSF56719">
    <property type="entry name" value="Type II DNA topoisomerase"/>
    <property type="match status" value="1"/>
</dbReference>
<dbReference type="InterPro" id="IPR013760">
    <property type="entry name" value="Topo_IIA-like_dom_sf"/>
</dbReference>
<comment type="catalytic activity">
    <reaction evidence="1">
        <text>ATP-dependent breakage, passage and rejoining of double-stranded DNA.</text>
        <dbReference type="EC" id="5.6.2.2"/>
    </reaction>
</comment>
<dbReference type="InterPro" id="IPR003594">
    <property type="entry name" value="HATPase_dom"/>
</dbReference>
<dbReference type="InterPro" id="IPR014721">
    <property type="entry name" value="Ribsml_uS5_D2-typ_fold_subgr"/>
</dbReference>
<dbReference type="EC" id="5.6.2.2" evidence="4"/>
<dbReference type="InterPro" id="IPR020568">
    <property type="entry name" value="Ribosomal_Su5_D2-typ_SF"/>
</dbReference>
<comment type="similarity">
    <text evidence="3">Belongs to the type II topoisomerase GyrB family.</text>
</comment>
<dbReference type="Gene3D" id="3.30.565.10">
    <property type="entry name" value="Histidine kinase-like ATPase, C-terminal domain"/>
    <property type="match status" value="1"/>
</dbReference>
<dbReference type="CDD" id="cd16928">
    <property type="entry name" value="HATPase_GyrB-like"/>
    <property type="match status" value="1"/>
</dbReference>
<keyword evidence="5" id="KW-0479">Metal-binding</keyword>
<evidence type="ECO:0000256" key="5">
    <source>
        <dbReference type="ARBA" id="ARBA00022723"/>
    </source>
</evidence>
<sequence>MPMNQPVAEGREYEARHLLVLEGLEAVRKRPAMYIGSTDTRGLMHCLWEIIDNAVDEALGGYGDAIEVILAADGSITVHDRGRGIPVDVEPRTGLSGVEVVFTKLHAGGKFGAGSYNATGGLHGVGASVVNALSSRLDVEVDRNSATWGMSFRRGVPGTFDGPGPIAKFTPGASLQKLRRAKKGVTGTRITYWPDRQIFLKDAQLSLTDLEARARQTSFLVPGLALSVTDARGPETTQETFKHDGGITEYCEYLATDAPLTDVIRLQGRDSFTETVPMLDDAGHMEPADVDRELEVDIAVRWGSGYESRTKSYVNIIATPKGGTHVAGFERALTRAFSKALEGTRLLKSGEEIIKEDILEGMTSVVTVRLAEPQFEGQTKEVLGTPAVSRLVGKIVEAELTSFLTSTKREAKAQARMVMEKVVSASRTRVAARAHKEAQRRKNALESSTLPAKLKDCRSTDVDRCELFIVEGDSALGTAMRARSSEFQALLPIRGKILNVQKASVGDMLKNTECASIIQVVGAGTGRTFDLDAARYGKIIFMADADSDGAHIRCLLATLFFRYMRPLVEAGRVYTAVPPLHRFELINPKRGMEKYLYTYSDAEYQRKVAELTKRGQNFKEPQRYKGLGEMDADQLSETTMSPRHRTLRRITVDDAEAAEQTFDLLMGNDVGPRKGFIVDGAYQLDAATIDA</sequence>
<dbReference type="Pfam" id="PF00204">
    <property type="entry name" value="DNA_gyraseB"/>
    <property type="match status" value="1"/>
</dbReference>
<dbReference type="InterPro" id="IPR006171">
    <property type="entry name" value="TOPRIM_dom"/>
</dbReference>
<dbReference type="Proteomes" id="UP000704762">
    <property type="component" value="Unassembled WGS sequence"/>
</dbReference>
<dbReference type="InterPro" id="IPR013506">
    <property type="entry name" value="Topo_IIA_bsu_dom2"/>
</dbReference>
<evidence type="ECO:0000256" key="7">
    <source>
        <dbReference type="ARBA" id="ARBA00022840"/>
    </source>
</evidence>
<dbReference type="Gene3D" id="3.30.230.10">
    <property type="match status" value="1"/>
</dbReference>
<dbReference type="InterPro" id="IPR036890">
    <property type="entry name" value="HATPase_C_sf"/>
</dbReference>
<evidence type="ECO:0000256" key="6">
    <source>
        <dbReference type="ARBA" id="ARBA00022741"/>
    </source>
</evidence>
<dbReference type="Pfam" id="PF01751">
    <property type="entry name" value="Toprim"/>
    <property type="match status" value="1"/>
</dbReference>
<dbReference type="PRINTS" id="PR01159">
    <property type="entry name" value="DNAGYRASEB"/>
</dbReference>
<dbReference type="CDD" id="cd00822">
    <property type="entry name" value="TopoII_Trans_DNA_gyrase"/>
    <property type="match status" value="1"/>
</dbReference>
<evidence type="ECO:0000313" key="13">
    <source>
        <dbReference type="EMBL" id="MBM7800649.1"/>
    </source>
</evidence>
<dbReference type="Gene3D" id="3.40.50.670">
    <property type="match status" value="1"/>
</dbReference>
<dbReference type="GO" id="GO:0003918">
    <property type="term" value="F:DNA topoisomerase type II (double strand cut, ATP-hydrolyzing) activity"/>
    <property type="evidence" value="ECO:0007669"/>
    <property type="project" value="UniProtKB-EC"/>
</dbReference>
<dbReference type="Pfam" id="PF00986">
    <property type="entry name" value="DNA_gyraseB_C"/>
    <property type="match status" value="1"/>
</dbReference>
<dbReference type="SMART" id="SM00433">
    <property type="entry name" value="TOP2c"/>
    <property type="match status" value="1"/>
</dbReference>
<dbReference type="SUPFAM" id="SSF55874">
    <property type="entry name" value="ATPase domain of HSP90 chaperone/DNA topoisomerase II/histidine kinase"/>
    <property type="match status" value="1"/>
</dbReference>
<keyword evidence="11 13" id="KW-0413">Isomerase</keyword>
<name>A0ABS2RNR0_9ACTN</name>
<dbReference type="InterPro" id="IPR000565">
    <property type="entry name" value="Topo_IIA_B"/>
</dbReference>
<keyword evidence="9" id="KW-0799">Topoisomerase</keyword>
<keyword evidence="7" id="KW-0067">ATP-binding</keyword>
<keyword evidence="8" id="KW-0460">Magnesium</keyword>
<evidence type="ECO:0000256" key="11">
    <source>
        <dbReference type="ARBA" id="ARBA00023235"/>
    </source>
</evidence>
<gene>
    <name evidence="13" type="ORF">JOE57_003570</name>
</gene>
<dbReference type="PANTHER" id="PTHR45866:SF1">
    <property type="entry name" value="DNA GYRASE SUBUNIT B, MITOCHONDRIAL"/>
    <property type="match status" value="1"/>
</dbReference>
<dbReference type="PROSITE" id="PS00177">
    <property type="entry name" value="TOPOISOMERASE_II"/>
    <property type="match status" value="1"/>
</dbReference>
<dbReference type="EMBL" id="JAFBCF010000001">
    <property type="protein sequence ID" value="MBM7800649.1"/>
    <property type="molecule type" value="Genomic_DNA"/>
</dbReference>
<accession>A0ABS2RNR0</accession>
<proteinExistence type="inferred from homology"/>
<evidence type="ECO:0000259" key="12">
    <source>
        <dbReference type="PROSITE" id="PS50880"/>
    </source>
</evidence>
<dbReference type="InterPro" id="IPR018522">
    <property type="entry name" value="TopoIIA_CS"/>
</dbReference>
<organism evidence="13 14">
    <name type="scientific">Microlunatus panaciterrae</name>
    <dbReference type="NCBI Taxonomy" id="400768"/>
    <lineage>
        <taxon>Bacteria</taxon>
        <taxon>Bacillati</taxon>
        <taxon>Actinomycetota</taxon>
        <taxon>Actinomycetes</taxon>
        <taxon>Propionibacteriales</taxon>
        <taxon>Propionibacteriaceae</taxon>
        <taxon>Microlunatus</taxon>
    </lineage>
</organism>
<reference evidence="13 14" key="1">
    <citation type="submission" date="2021-01" db="EMBL/GenBank/DDBJ databases">
        <title>Sequencing the genomes of 1000 actinobacteria strains.</title>
        <authorList>
            <person name="Klenk H.-P."/>
        </authorList>
    </citation>
    <scope>NUCLEOTIDE SEQUENCE [LARGE SCALE GENOMIC DNA]</scope>
    <source>
        <strain evidence="13 14">DSM 18662</strain>
    </source>
</reference>
<keyword evidence="14" id="KW-1185">Reference proteome</keyword>
<evidence type="ECO:0000256" key="10">
    <source>
        <dbReference type="ARBA" id="ARBA00023125"/>
    </source>
</evidence>
<evidence type="ECO:0000256" key="4">
    <source>
        <dbReference type="ARBA" id="ARBA00012895"/>
    </source>
</evidence>
<evidence type="ECO:0000256" key="2">
    <source>
        <dbReference type="ARBA" id="ARBA00001946"/>
    </source>
</evidence>
<evidence type="ECO:0000256" key="3">
    <source>
        <dbReference type="ARBA" id="ARBA00010708"/>
    </source>
</evidence>
<comment type="caution">
    <text evidence="13">The sequence shown here is derived from an EMBL/GenBank/DDBJ whole genome shotgun (WGS) entry which is preliminary data.</text>
</comment>
<keyword evidence="6" id="KW-0547">Nucleotide-binding</keyword>
<dbReference type="InterPro" id="IPR002288">
    <property type="entry name" value="DNA_gyrase_B_C"/>
</dbReference>
<dbReference type="InterPro" id="IPR013759">
    <property type="entry name" value="Topo_IIA_B_C"/>
</dbReference>
<dbReference type="NCBIfam" id="NF004189">
    <property type="entry name" value="PRK05644.1"/>
    <property type="match status" value="1"/>
</dbReference>
<comment type="cofactor">
    <cofactor evidence="2">
        <name>Mg(2+)</name>
        <dbReference type="ChEBI" id="CHEBI:18420"/>
    </cofactor>
</comment>
<evidence type="ECO:0000313" key="14">
    <source>
        <dbReference type="Proteomes" id="UP000704762"/>
    </source>
</evidence>
<keyword evidence="10" id="KW-0238">DNA-binding</keyword>
<dbReference type="SMART" id="SM00387">
    <property type="entry name" value="HATPase_c"/>
    <property type="match status" value="1"/>
</dbReference>
<evidence type="ECO:0000256" key="9">
    <source>
        <dbReference type="ARBA" id="ARBA00023029"/>
    </source>
</evidence>
<feature type="domain" description="Toprim" evidence="12">
    <location>
        <begin position="465"/>
        <end position="579"/>
    </location>
</feature>
<evidence type="ECO:0000256" key="1">
    <source>
        <dbReference type="ARBA" id="ARBA00000185"/>
    </source>
</evidence>
<evidence type="ECO:0000256" key="8">
    <source>
        <dbReference type="ARBA" id="ARBA00022842"/>
    </source>
</evidence>
<dbReference type="PRINTS" id="PR00418">
    <property type="entry name" value="TPI2FAMILY"/>
</dbReference>